<dbReference type="InterPro" id="IPR003737">
    <property type="entry name" value="GlcNAc_PI_deacetylase-related"/>
</dbReference>
<proteinExistence type="predicted"/>
<feature type="signal peptide" evidence="1">
    <location>
        <begin position="1"/>
        <end position="18"/>
    </location>
</feature>
<accession>A0A7G5XIN7</accession>
<dbReference type="PANTHER" id="PTHR12993">
    <property type="entry name" value="N-ACETYLGLUCOSAMINYL-PHOSPHATIDYLINOSITOL DE-N-ACETYLASE-RELATED"/>
    <property type="match status" value="1"/>
</dbReference>
<reference evidence="3" key="1">
    <citation type="submission" date="2020-08" db="EMBL/GenBank/DDBJ databases">
        <title>Lacibacter sp. S13-6-6 genome sequencing.</title>
        <authorList>
            <person name="Jin L."/>
        </authorList>
    </citation>
    <scope>NUCLEOTIDE SEQUENCE [LARGE SCALE GENOMIC DNA]</scope>
    <source>
        <strain evidence="3">S13-6-6</strain>
    </source>
</reference>
<dbReference type="KEGG" id="lacs:H4075_03840"/>
<dbReference type="Gene3D" id="3.40.50.10320">
    <property type="entry name" value="LmbE-like"/>
    <property type="match status" value="1"/>
</dbReference>
<keyword evidence="3" id="KW-1185">Reference proteome</keyword>
<dbReference type="GO" id="GO:0016811">
    <property type="term" value="F:hydrolase activity, acting on carbon-nitrogen (but not peptide) bonds, in linear amides"/>
    <property type="evidence" value="ECO:0007669"/>
    <property type="project" value="TreeGrafter"/>
</dbReference>
<protein>
    <submittedName>
        <fullName evidence="2">PIG-L family deacetylase</fullName>
    </submittedName>
</protein>
<feature type="chain" id="PRO_5028876561" evidence="1">
    <location>
        <begin position="19"/>
        <end position="255"/>
    </location>
</feature>
<evidence type="ECO:0000313" key="2">
    <source>
        <dbReference type="EMBL" id="QNA45340.1"/>
    </source>
</evidence>
<dbReference type="SUPFAM" id="SSF102588">
    <property type="entry name" value="LmbE-like"/>
    <property type="match status" value="1"/>
</dbReference>
<dbReference type="Proteomes" id="UP000515344">
    <property type="component" value="Chromosome"/>
</dbReference>
<evidence type="ECO:0000256" key="1">
    <source>
        <dbReference type="SAM" id="SignalP"/>
    </source>
</evidence>
<organism evidence="2 3">
    <name type="scientific">Lacibacter sediminis</name>
    <dbReference type="NCBI Taxonomy" id="2760713"/>
    <lineage>
        <taxon>Bacteria</taxon>
        <taxon>Pseudomonadati</taxon>
        <taxon>Bacteroidota</taxon>
        <taxon>Chitinophagia</taxon>
        <taxon>Chitinophagales</taxon>
        <taxon>Chitinophagaceae</taxon>
        <taxon>Lacibacter</taxon>
    </lineage>
</organism>
<dbReference type="InterPro" id="IPR024078">
    <property type="entry name" value="LmbE-like_dom_sf"/>
</dbReference>
<keyword evidence="1" id="KW-0732">Signal</keyword>
<gene>
    <name evidence="2" type="ORF">H4075_03840</name>
</gene>
<dbReference type="Pfam" id="PF02585">
    <property type="entry name" value="PIG-L"/>
    <property type="match status" value="1"/>
</dbReference>
<dbReference type="AlphaFoldDB" id="A0A7G5XIN7"/>
<dbReference type="EMBL" id="CP060007">
    <property type="protein sequence ID" value="QNA45340.1"/>
    <property type="molecule type" value="Genomic_DNA"/>
</dbReference>
<evidence type="ECO:0000313" key="3">
    <source>
        <dbReference type="Proteomes" id="UP000515344"/>
    </source>
</evidence>
<dbReference type="RefSeq" id="WP_182804307.1">
    <property type="nucleotide sequence ID" value="NZ_CP060007.1"/>
</dbReference>
<name>A0A7G5XIN7_9BACT</name>
<dbReference type="PANTHER" id="PTHR12993:SF11">
    <property type="entry name" value="N-ACETYLGLUCOSAMINYL-PHOSPHATIDYLINOSITOL DE-N-ACETYLASE"/>
    <property type="match status" value="1"/>
</dbReference>
<sequence length="255" mass="29305">MKRTFLLCLLLIPLFLVAQQAKQKTLLVIFPHPDDETAIAEVLIKYKELGYKVQLIIATDGKDGTRVTKIPAGDSLGKLRKDETRCACKILGIAEPMFLGIERLDTKIGVGKYFGEHKRFLDTLKILIPKIRPDIILTFGPDGDTHHAEHIVVGTTITELLLQEGWVENYPLYYVAWTKEQGKMFDLGYVNDQYFNVQIDYTQEQEIKALSIMPCYVTQYTPEELKEDHKKKLTDKSNTIHFRRFVVAKGMQHDF</sequence>